<dbReference type="PANTHER" id="PTHR36700:SF1">
    <property type="entry name" value="CRISPR SYSTEM CMR SUBUNIT CMR4"/>
    <property type="match status" value="1"/>
</dbReference>
<comment type="caution">
    <text evidence="3">The sequence shown here is derived from an EMBL/GenBank/DDBJ whole genome shotgun (WGS) entry which is preliminary data.</text>
</comment>
<dbReference type="InterPro" id="IPR013410">
    <property type="entry name" value="CRISPR-assoc_RAMP_Cmr4"/>
</dbReference>
<name>A0ABS2WUR3_9BACT</name>
<proteinExistence type="predicted"/>
<protein>
    <submittedName>
        <fullName evidence="3">Type III-B CRISPR module RAMP protein Cmr4</fullName>
    </submittedName>
</protein>
<keyword evidence="4" id="KW-1185">Reference proteome</keyword>
<sequence>MTALLYGLNARTSIAAGTGQNLGTIDLPIMREAPTGYPVIFGSALKGAMRAKMEKDVNENVAKWVFGDDAKGGSEYAGALIVSDARILLLPVRSMTTHFKLVTCPYVLERFKKDALMVGKKLNWNVPTVGEEEVLVVAGGEDKLYLEEYALSVEKKNLDAVIEALAKVMDEGAEEVLKQQLVIVSDSMFGHLSQFATPVNAHIKINNANKTVQKGALWYEESLPPETVLYSVLIANSARDNSGNDRDATKAQMRALLHGKYLQVGGNETVGMGWCKGVCYE</sequence>
<evidence type="ECO:0000259" key="2">
    <source>
        <dbReference type="Pfam" id="PF03787"/>
    </source>
</evidence>
<reference evidence="3 4" key="2">
    <citation type="submission" date="2021-02" db="EMBL/GenBank/DDBJ databases">
        <title>Sulfurospirillum tamanensis sp. nov.</title>
        <authorList>
            <person name="Frolova A."/>
            <person name="Merkel A."/>
            <person name="Slobodkin A."/>
        </authorList>
    </citation>
    <scope>NUCLEOTIDE SEQUENCE [LARGE SCALE GENOMIC DNA]</scope>
    <source>
        <strain evidence="3 4">T05b</strain>
    </source>
</reference>
<dbReference type="InterPro" id="IPR005537">
    <property type="entry name" value="RAMP_III_fam"/>
</dbReference>
<organism evidence="3 4">
    <name type="scientific">Sulfurospirillum tamanense</name>
    <dbReference type="NCBI Taxonomy" id="2813362"/>
    <lineage>
        <taxon>Bacteria</taxon>
        <taxon>Pseudomonadati</taxon>
        <taxon>Campylobacterota</taxon>
        <taxon>Epsilonproteobacteria</taxon>
        <taxon>Campylobacterales</taxon>
        <taxon>Sulfurospirillaceae</taxon>
        <taxon>Sulfurospirillum</taxon>
    </lineage>
</organism>
<dbReference type="Proteomes" id="UP000703590">
    <property type="component" value="Unassembled WGS sequence"/>
</dbReference>
<dbReference type="Pfam" id="PF03787">
    <property type="entry name" value="RAMPs"/>
    <property type="match status" value="1"/>
</dbReference>
<keyword evidence="1" id="KW-0051">Antiviral defense</keyword>
<dbReference type="EMBL" id="JAFHKK010000035">
    <property type="protein sequence ID" value="MBN2965380.1"/>
    <property type="molecule type" value="Genomic_DNA"/>
</dbReference>
<evidence type="ECO:0000313" key="4">
    <source>
        <dbReference type="Proteomes" id="UP000703590"/>
    </source>
</evidence>
<feature type="domain" description="CRISPR type III-associated protein" evidence="2">
    <location>
        <begin position="11"/>
        <end position="276"/>
    </location>
</feature>
<accession>A0ABS2WUR3</accession>
<reference evidence="4" key="1">
    <citation type="submission" date="2021-02" db="EMBL/GenBank/DDBJ databases">
        <title>Sulfurospirillum tamanensis sp. nov.</title>
        <authorList>
            <person name="Merkel A.Y."/>
        </authorList>
    </citation>
    <scope>NUCLEOTIDE SEQUENCE [LARGE SCALE GENOMIC DNA]</scope>
    <source>
        <strain evidence="4">T05b</strain>
    </source>
</reference>
<dbReference type="PANTHER" id="PTHR36700">
    <property type="entry name" value="CRISPR SYSTEM CMR SUBUNIT CMR4"/>
    <property type="match status" value="1"/>
</dbReference>
<evidence type="ECO:0000256" key="1">
    <source>
        <dbReference type="ARBA" id="ARBA00023118"/>
    </source>
</evidence>
<evidence type="ECO:0000313" key="3">
    <source>
        <dbReference type="EMBL" id="MBN2965380.1"/>
    </source>
</evidence>
<gene>
    <name evidence="3" type="primary">cmr4</name>
    <name evidence="3" type="ORF">JWV37_11360</name>
</gene>
<dbReference type="NCBIfam" id="TIGR02580">
    <property type="entry name" value="cas_RAMP_Cmr4"/>
    <property type="match status" value="1"/>
</dbReference>
<dbReference type="RefSeq" id="WP_205459942.1">
    <property type="nucleotide sequence ID" value="NZ_JAFHKK010000035.1"/>
</dbReference>